<dbReference type="PRINTS" id="PR00853">
    <property type="entry name" value="XPGRADSUPER"/>
</dbReference>
<keyword evidence="6" id="KW-0460">Magnesium</keyword>
<dbReference type="InterPro" id="IPR006086">
    <property type="entry name" value="XPG-I_dom"/>
</dbReference>
<dbReference type="InterPro" id="IPR006085">
    <property type="entry name" value="XPG_DNA_repair_N"/>
</dbReference>
<dbReference type="SMART" id="SM00484">
    <property type="entry name" value="XPGI"/>
    <property type="match status" value="1"/>
</dbReference>
<keyword evidence="3" id="KW-0479">Metal-binding</keyword>
<dbReference type="InterPro" id="IPR029060">
    <property type="entry name" value="PIN-like_dom_sf"/>
</dbReference>
<dbReference type="InterPro" id="IPR008918">
    <property type="entry name" value="HhH2"/>
</dbReference>
<evidence type="ECO:0000259" key="7">
    <source>
        <dbReference type="SMART" id="SM00484"/>
    </source>
</evidence>
<accession>A0A7D3UUT7</accession>
<name>A0A7D3UUT7_9VIRU</name>
<dbReference type="Proteomes" id="UP001162001">
    <property type="component" value="Segment"/>
</dbReference>
<dbReference type="Gene3D" id="3.40.50.1010">
    <property type="entry name" value="5'-nuclease"/>
    <property type="match status" value="1"/>
</dbReference>
<feature type="domain" description="XPG N-terminal" evidence="8">
    <location>
        <begin position="1"/>
        <end position="106"/>
    </location>
</feature>
<dbReference type="InterPro" id="IPR006084">
    <property type="entry name" value="XPG/Rad2"/>
</dbReference>
<evidence type="ECO:0000313" key="10">
    <source>
        <dbReference type="Proteomes" id="UP001162001"/>
    </source>
</evidence>
<dbReference type="Pfam" id="PF00752">
    <property type="entry name" value="XPG_N"/>
    <property type="match status" value="1"/>
</dbReference>
<protein>
    <submittedName>
        <fullName evidence="9">FLAP endonuclease-1</fullName>
    </submittedName>
</protein>
<dbReference type="Pfam" id="PF00867">
    <property type="entry name" value="XPG_I"/>
    <property type="match status" value="1"/>
</dbReference>
<dbReference type="SUPFAM" id="SSF47807">
    <property type="entry name" value="5' to 3' exonuclease, C-terminal subdomain"/>
    <property type="match status" value="1"/>
</dbReference>
<dbReference type="PANTHER" id="PTHR11081">
    <property type="entry name" value="FLAP ENDONUCLEASE FAMILY MEMBER"/>
    <property type="match status" value="1"/>
</dbReference>
<evidence type="ECO:0000256" key="2">
    <source>
        <dbReference type="ARBA" id="ARBA00022722"/>
    </source>
</evidence>
<feature type="domain" description="XPG-I" evidence="7">
    <location>
        <begin position="142"/>
        <end position="212"/>
    </location>
</feature>
<keyword evidence="5" id="KW-0378">Hydrolase</keyword>
<evidence type="ECO:0000256" key="6">
    <source>
        <dbReference type="ARBA" id="ARBA00022842"/>
    </source>
</evidence>
<gene>
    <name evidence="9" type="ORF">Fadolivirus_1_913</name>
</gene>
<dbReference type="GO" id="GO:0003677">
    <property type="term" value="F:DNA binding"/>
    <property type="evidence" value="ECO:0007669"/>
    <property type="project" value="InterPro"/>
</dbReference>
<dbReference type="PANTHER" id="PTHR11081:SF9">
    <property type="entry name" value="FLAP ENDONUCLEASE 1"/>
    <property type="match status" value="1"/>
</dbReference>
<keyword evidence="10" id="KW-1185">Reference proteome</keyword>
<dbReference type="SUPFAM" id="SSF88723">
    <property type="entry name" value="PIN domain-like"/>
    <property type="match status" value="1"/>
</dbReference>
<proteinExistence type="predicted"/>
<dbReference type="Gene3D" id="1.10.150.20">
    <property type="entry name" value="5' to 3' exonuclease, C-terminal subdomain"/>
    <property type="match status" value="1"/>
</dbReference>
<dbReference type="EMBL" id="MT418680">
    <property type="protein sequence ID" value="QKF94371.1"/>
    <property type="molecule type" value="Genomic_DNA"/>
</dbReference>
<keyword evidence="4 9" id="KW-0255">Endonuclease</keyword>
<evidence type="ECO:0000256" key="4">
    <source>
        <dbReference type="ARBA" id="ARBA00022759"/>
    </source>
</evidence>
<sequence length="318" mass="37256">MGIKNLMKIIQKYAPNSIKYTKISDYKNKIIAIDGNLMLYKNIFAIRLNGYDLKNDEIVVTHLHSLLLKFQGFVRYNIIPVFVFDGMPPKIKENTMKQRTEFQNFMKMKYYKAVTQDEKKKYYFMKSDITYQEIQDCMELIRLFGYTIIESPEEADGQLANLMYHKKVDYIVTDDMDILVFGGNKILKNFTVSDKKKIQEIDLDIFKKETNLNQNQLIDLAILLGCDYCPSVSGVGTVGAYKLMLKYGSMEQIQKNENIDLAYDYKKAKNYFTNPPVTDSKNIKINKMKVDKESLIVFLKKFNYNQQYIDKILVKLDK</sequence>
<dbReference type="GO" id="GO:0046872">
    <property type="term" value="F:metal ion binding"/>
    <property type="evidence" value="ECO:0007669"/>
    <property type="project" value="UniProtKB-KW"/>
</dbReference>
<evidence type="ECO:0000256" key="1">
    <source>
        <dbReference type="ARBA" id="ARBA00001946"/>
    </source>
</evidence>
<evidence type="ECO:0000256" key="5">
    <source>
        <dbReference type="ARBA" id="ARBA00022801"/>
    </source>
</evidence>
<evidence type="ECO:0000256" key="3">
    <source>
        <dbReference type="ARBA" id="ARBA00022723"/>
    </source>
</evidence>
<organism evidence="9 10">
    <name type="scientific">Fadolivirus FV1/VV64</name>
    <dbReference type="NCBI Taxonomy" id="3070911"/>
    <lineage>
        <taxon>Viruses</taxon>
        <taxon>Varidnaviria</taxon>
        <taxon>Bamfordvirae</taxon>
        <taxon>Nucleocytoviricota</taxon>
        <taxon>Megaviricetes</taxon>
        <taxon>Imitervirales</taxon>
        <taxon>Mimiviridae</taxon>
        <taxon>Klosneuvirinae</taxon>
        <taxon>Fadolivirus</taxon>
        <taxon>Fadolivirus algeromassiliense</taxon>
    </lineage>
</organism>
<dbReference type="GO" id="GO:0017108">
    <property type="term" value="F:5'-flap endonuclease activity"/>
    <property type="evidence" value="ECO:0007669"/>
    <property type="project" value="TreeGrafter"/>
</dbReference>
<evidence type="ECO:0000313" key="9">
    <source>
        <dbReference type="EMBL" id="QKF94371.1"/>
    </source>
</evidence>
<dbReference type="SMART" id="SM00279">
    <property type="entry name" value="HhH2"/>
    <property type="match status" value="1"/>
</dbReference>
<evidence type="ECO:0000259" key="8">
    <source>
        <dbReference type="SMART" id="SM00485"/>
    </source>
</evidence>
<keyword evidence="2" id="KW-0540">Nuclease</keyword>
<dbReference type="SMART" id="SM00485">
    <property type="entry name" value="XPGN"/>
    <property type="match status" value="1"/>
</dbReference>
<comment type="cofactor">
    <cofactor evidence="1">
        <name>Mg(2+)</name>
        <dbReference type="ChEBI" id="CHEBI:18420"/>
    </cofactor>
</comment>
<dbReference type="InterPro" id="IPR036279">
    <property type="entry name" value="5-3_exonuclease_C_sf"/>
</dbReference>
<reference evidence="9 10" key="1">
    <citation type="submission" date="2020-04" db="EMBL/GenBank/DDBJ databases">
        <title>Advantages and limits of metagenomic assembly and binning of a giant virus.</title>
        <authorList>
            <person name="Schulz F."/>
            <person name="Andreani J."/>
            <person name="Francis R."/>
            <person name="Boudjemaa H."/>
            <person name="Bou Khalil J.Y."/>
            <person name="Lee J."/>
            <person name="La Scola B."/>
            <person name="Woyke T."/>
        </authorList>
    </citation>
    <scope>NUCLEOTIDE SEQUENCE [LARGE SCALE GENOMIC DNA]</scope>
    <source>
        <strain evidence="9 10">FV1/VV64</strain>
    </source>
</reference>